<reference evidence="1" key="1">
    <citation type="submission" date="2016-01" db="EMBL/GenBank/DDBJ databases">
        <title>Reference transcriptome for the parasite Schistocephalus solidus: insights into the molecular evolution of parasitism.</title>
        <authorList>
            <person name="Hebert F.O."/>
            <person name="Grambauer S."/>
            <person name="Barber I."/>
            <person name="Landry C.R."/>
            <person name="Aubin-Horth N."/>
        </authorList>
    </citation>
    <scope>NUCLEOTIDE SEQUENCE</scope>
</reference>
<name>A0A0X3QAS0_SCHSO</name>
<evidence type="ECO:0000313" key="1">
    <source>
        <dbReference type="EMBL" id="JAP56376.1"/>
    </source>
</evidence>
<organism evidence="1">
    <name type="scientific">Schistocephalus solidus</name>
    <name type="common">Tapeworm</name>
    <dbReference type="NCBI Taxonomy" id="70667"/>
    <lineage>
        <taxon>Eukaryota</taxon>
        <taxon>Metazoa</taxon>
        <taxon>Spiralia</taxon>
        <taxon>Lophotrochozoa</taxon>
        <taxon>Platyhelminthes</taxon>
        <taxon>Cestoda</taxon>
        <taxon>Eucestoda</taxon>
        <taxon>Diphyllobothriidea</taxon>
        <taxon>Diphyllobothriidae</taxon>
        <taxon>Schistocephalus</taxon>
    </lineage>
</organism>
<accession>A0A0X3QAS0</accession>
<sequence>MELTAFQLTRPNFGQESLFILQVVKPSIYKGNYLTNKFVTDIYEGSLVYISCWYLCFLNKLFEAHKPFEEKRKHIWVLPEVYEYLRKLPSYLITQIKCY</sequence>
<protein>
    <submittedName>
        <fullName evidence="1">Uncharacterized protein</fullName>
    </submittedName>
</protein>
<dbReference type="EMBL" id="GEEE01006849">
    <property type="protein sequence ID" value="JAP56376.1"/>
    <property type="molecule type" value="Transcribed_RNA"/>
</dbReference>
<dbReference type="AlphaFoldDB" id="A0A0X3QAS0"/>
<proteinExistence type="predicted"/>
<gene>
    <name evidence="1" type="ORF">TR165216</name>
</gene>